<dbReference type="PANTHER" id="PTHR43133">
    <property type="entry name" value="RNA POLYMERASE ECF-TYPE SIGMA FACTO"/>
    <property type="match status" value="1"/>
</dbReference>
<dbReference type="InterPro" id="IPR013325">
    <property type="entry name" value="RNA_pol_sigma_r2"/>
</dbReference>
<keyword evidence="8" id="KW-1185">Reference proteome</keyword>
<keyword evidence="4" id="KW-0804">Transcription</keyword>
<dbReference type="Gene3D" id="1.10.10.10">
    <property type="entry name" value="Winged helix-like DNA-binding domain superfamily/Winged helix DNA-binding domain"/>
    <property type="match status" value="1"/>
</dbReference>
<dbReference type="InterPro" id="IPR039425">
    <property type="entry name" value="RNA_pol_sigma-70-like"/>
</dbReference>
<evidence type="ECO:0000256" key="2">
    <source>
        <dbReference type="ARBA" id="ARBA00023015"/>
    </source>
</evidence>
<dbReference type="InterPro" id="IPR014284">
    <property type="entry name" value="RNA_pol_sigma-70_dom"/>
</dbReference>
<evidence type="ECO:0000313" key="8">
    <source>
        <dbReference type="Proteomes" id="UP001596958"/>
    </source>
</evidence>
<sequence length="180" mass="21453">MNTEESLINRVIRGDLFAFKQLIGQHEKLVTHMIARIIDNDEDVKDISQEVFIKVFKNLAKFNFNAKLSTWIAQIAYRTAINHANKFLRQNFVIGDEIEHELINYETPEHILNAKTESEFLQYHIEKLPLAYRTVITLYHLNEFTYREIEEITGMPEGTVKNYLFRARQLLKQRLEKYYK</sequence>
<evidence type="ECO:0000259" key="5">
    <source>
        <dbReference type="Pfam" id="PF04542"/>
    </source>
</evidence>
<accession>A0ABW2YSL1</accession>
<dbReference type="Pfam" id="PF04542">
    <property type="entry name" value="Sigma70_r2"/>
    <property type="match status" value="1"/>
</dbReference>
<evidence type="ECO:0000313" key="7">
    <source>
        <dbReference type="EMBL" id="MFD0749224.1"/>
    </source>
</evidence>
<keyword evidence="3" id="KW-0731">Sigma factor</keyword>
<evidence type="ECO:0000259" key="6">
    <source>
        <dbReference type="Pfam" id="PF08281"/>
    </source>
</evidence>
<dbReference type="SUPFAM" id="SSF88659">
    <property type="entry name" value="Sigma3 and sigma4 domains of RNA polymerase sigma factors"/>
    <property type="match status" value="1"/>
</dbReference>
<evidence type="ECO:0000256" key="4">
    <source>
        <dbReference type="ARBA" id="ARBA00023163"/>
    </source>
</evidence>
<evidence type="ECO:0000256" key="3">
    <source>
        <dbReference type="ARBA" id="ARBA00023082"/>
    </source>
</evidence>
<evidence type="ECO:0000256" key="1">
    <source>
        <dbReference type="ARBA" id="ARBA00010641"/>
    </source>
</evidence>
<organism evidence="7 8">
    <name type="scientific">Mucilaginibacter calamicampi</name>
    <dbReference type="NCBI Taxonomy" id="1302352"/>
    <lineage>
        <taxon>Bacteria</taxon>
        <taxon>Pseudomonadati</taxon>
        <taxon>Bacteroidota</taxon>
        <taxon>Sphingobacteriia</taxon>
        <taxon>Sphingobacteriales</taxon>
        <taxon>Sphingobacteriaceae</taxon>
        <taxon>Mucilaginibacter</taxon>
    </lineage>
</organism>
<dbReference type="CDD" id="cd06171">
    <property type="entry name" value="Sigma70_r4"/>
    <property type="match status" value="1"/>
</dbReference>
<dbReference type="EMBL" id="JBHTHU010000001">
    <property type="protein sequence ID" value="MFD0749224.1"/>
    <property type="molecule type" value="Genomic_DNA"/>
</dbReference>
<protein>
    <submittedName>
        <fullName evidence="7">RNA polymerase sigma factor</fullName>
    </submittedName>
</protein>
<comment type="caution">
    <text evidence="7">The sequence shown here is derived from an EMBL/GenBank/DDBJ whole genome shotgun (WGS) entry which is preliminary data.</text>
</comment>
<dbReference type="Proteomes" id="UP001596958">
    <property type="component" value="Unassembled WGS sequence"/>
</dbReference>
<dbReference type="InterPro" id="IPR036388">
    <property type="entry name" value="WH-like_DNA-bd_sf"/>
</dbReference>
<dbReference type="InterPro" id="IPR013249">
    <property type="entry name" value="RNA_pol_sigma70_r4_t2"/>
</dbReference>
<name>A0ABW2YSL1_9SPHI</name>
<dbReference type="Pfam" id="PF08281">
    <property type="entry name" value="Sigma70_r4_2"/>
    <property type="match status" value="1"/>
</dbReference>
<dbReference type="InterPro" id="IPR007627">
    <property type="entry name" value="RNA_pol_sigma70_r2"/>
</dbReference>
<proteinExistence type="inferred from homology"/>
<dbReference type="Gene3D" id="1.10.1740.10">
    <property type="match status" value="1"/>
</dbReference>
<keyword evidence="2" id="KW-0805">Transcription regulation</keyword>
<dbReference type="InterPro" id="IPR013324">
    <property type="entry name" value="RNA_pol_sigma_r3/r4-like"/>
</dbReference>
<dbReference type="SUPFAM" id="SSF88946">
    <property type="entry name" value="Sigma2 domain of RNA polymerase sigma factors"/>
    <property type="match status" value="1"/>
</dbReference>
<gene>
    <name evidence="7" type="ORF">ACFQZS_03660</name>
</gene>
<dbReference type="RefSeq" id="WP_377097399.1">
    <property type="nucleotide sequence ID" value="NZ_JBHTHU010000001.1"/>
</dbReference>
<dbReference type="NCBIfam" id="TIGR02937">
    <property type="entry name" value="sigma70-ECF"/>
    <property type="match status" value="1"/>
</dbReference>
<feature type="domain" description="RNA polymerase sigma-70 region 2" evidence="5">
    <location>
        <begin position="22"/>
        <end position="84"/>
    </location>
</feature>
<dbReference type="PANTHER" id="PTHR43133:SF51">
    <property type="entry name" value="RNA POLYMERASE SIGMA FACTOR"/>
    <property type="match status" value="1"/>
</dbReference>
<feature type="domain" description="RNA polymerase sigma factor 70 region 4 type 2" evidence="6">
    <location>
        <begin position="125"/>
        <end position="171"/>
    </location>
</feature>
<reference evidence="8" key="1">
    <citation type="journal article" date="2019" name="Int. J. Syst. Evol. Microbiol.">
        <title>The Global Catalogue of Microorganisms (GCM) 10K type strain sequencing project: providing services to taxonomists for standard genome sequencing and annotation.</title>
        <authorList>
            <consortium name="The Broad Institute Genomics Platform"/>
            <consortium name="The Broad Institute Genome Sequencing Center for Infectious Disease"/>
            <person name="Wu L."/>
            <person name="Ma J."/>
        </authorList>
    </citation>
    <scope>NUCLEOTIDE SEQUENCE [LARGE SCALE GENOMIC DNA]</scope>
    <source>
        <strain evidence="8">CCUG 63418</strain>
    </source>
</reference>
<comment type="similarity">
    <text evidence="1">Belongs to the sigma-70 factor family. ECF subfamily.</text>
</comment>